<proteinExistence type="predicted"/>
<keyword evidence="2 10" id="KW-0645">Protease</keyword>
<evidence type="ECO:0000256" key="7">
    <source>
        <dbReference type="ARBA" id="ARBA00023136"/>
    </source>
</evidence>
<feature type="transmembrane region" description="Helical" evidence="8">
    <location>
        <begin position="86"/>
        <end position="108"/>
    </location>
</feature>
<dbReference type="OrthoDB" id="7836448at2"/>
<evidence type="ECO:0000256" key="6">
    <source>
        <dbReference type="ARBA" id="ARBA00022989"/>
    </source>
</evidence>
<dbReference type="PANTHER" id="PTHR22936">
    <property type="entry name" value="RHOMBOID-RELATED"/>
    <property type="match status" value="1"/>
</dbReference>
<keyword evidence="11" id="KW-1185">Reference proteome</keyword>
<dbReference type="InterPro" id="IPR002610">
    <property type="entry name" value="Peptidase_S54_rhomboid-like"/>
</dbReference>
<feature type="transmembrane region" description="Helical" evidence="8">
    <location>
        <begin position="115"/>
        <end position="135"/>
    </location>
</feature>
<dbReference type="PANTHER" id="PTHR22936:SF69">
    <property type="entry name" value="RHOMBOID-LIKE PROTEIN"/>
    <property type="match status" value="1"/>
</dbReference>
<keyword evidence="3 8" id="KW-0812">Transmembrane</keyword>
<evidence type="ECO:0000313" key="11">
    <source>
        <dbReference type="Proteomes" id="UP000029917"/>
    </source>
</evidence>
<comment type="caution">
    <text evidence="10">The sequence shown here is derived from an EMBL/GenBank/DDBJ whole genome shotgun (WGS) entry which is preliminary data.</text>
</comment>
<feature type="transmembrane region" description="Helical" evidence="8">
    <location>
        <begin position="12"/>
        <end position="33"/>
    </location>
</feature>
<evidence type="ECO:0000256" key="4">
    <source>
        <dbReference type="ARBA" id="ARBA00022801"/>
    </source>
</evidence>
<dbReference type="InterPro" id="IPR022764">
    <property type="entry name" value="Peptidase_S54_rhomboid_dom"/>
</dbReference>
<dbReference type="GO" id="GO:0016020">
    <property type="term" value="C:membrane"/>
    <property type="evidence" value="ECO:0007669"/>
    <property type="project" value="UniProtKB-SubCell"/>
</dbReference>
<keyword evidence="5" id="KW-0720">Serine protease</keyword>
<feature type="transmembrane region" description="Helical" evidence="8">
    <location>
        <begin position="179"/>
        <end position="198"/>
    </location>
</feature>
<keyword evidence="4" id="KW-0378">Hydrolase</keyword>
<dbReference type="Pfam" id="PF01694">
    <property type="entry name" value="Rhomboid"/>
    <property type="match status" value="1"/>
</dbReference>
<dbReference type="GO" id="GO:0006508">
    <property type="term" value="P:proteolysis"/>
    <property type="evidence" value="ECO:0007669"/>
    <property type="project" value="UniProtKB-KW"/>
</dbReference>
<comment type="subcellular location">
    <subcellularLocation>
        <location evidence="1">Membrane</location>
        <topology evidence="1">Multi-pass membrane protein</topology>
    </subcellularLocation>
</comment>
<dbReference type="RefSeq" id="WP_036719696.1">
    <property type="nucleotide sequence ID" value="NZ_JRKS01000030.1"/>
</dbReference>
<dbReference type="SUPFAM" id="SSF144091">
    <property type="entry name" value="Rhomboid-like"/>
    <property type="match status" value="1"/>
</dbReference>
<evidence type="ECO:0000259" key="9">
    <source>
        <dbReference type="Pfam" id="PF01694"/>
    </source>
</evidence>
<reference evidence="10 11" key="2">
    <citation type="submission" date="2014-10" db="EMBL/GenBank/DDBJ databases">
        <title>Paracoccus sanguinis sp. nov., isolated from clinical specimens of New York State patients.</title>
        <authorList>
            <person name="Mingle L.A."/>
            <person name="Cole J.A."/>
            <person name="Lapierre P."/>
            <person name="Musser K.A."/>
        </authorList>
    </citation>
    <scope>NUCLEOTIDE SEQUENCE [LARGE SCALE GENOMIC DNA]</scope>
    <source>
        <strain evidence="10 11">HAMBI 3106</strain>
    </source>
</reference>
<evidence type="ECO:0000256" key="5">
    <source>
        <dbReference type="ARBA" id="ARBA00022825"/>
    </source>
</evidence>
<accession>A0A099F833</accession>
<evidence type="ECO:0000256" key="2">
    <source>
        <dbReference type="ARBA" id="ARBA00022670"/>
    </source>
</evidence>
<feature type="domain" description="Peptidase S54 rhomboid" evidence="9">
    <location>
        <begin position="76"/>
        <end position="222"/>
    </location>
</feature>
<name>A0A099F833_9RHOB</name>
<reference evidence="10 11" key="1">
    <citation type="submission" date="2014-09" db="EMBL/GenBank/DDBJ databases">
        <authorList>
            <person name="McGinnis J.M."/>
            <person name="Wolfgang W.J."/>
        </authorList>
    </citation>
    <scope>NUCLEOTIDE SEQUENCE [LARGE SCALE GENOMIC DNA]</scope>
    <source>
        <strain evidence="10 11">HAMBI 3106</strain>
    </source>
</reference>
<organism evidence="10 11">
    <name type="scientific">Paracoccus sphaerophysae</name>
    <dbReference type="NCBI Taxonomy" id="690417"/>
    <lineage>
        <taxon>Bacteria</taxon>
        <taxon>Pseudomonadati</taxon>
        <taxon>Pseudomonadota</taxon>
        <taxon>Alphaproteobacteria</taxon>
        <taxon>Rhodobacterales</taxon>
        <taxon>Paracoccaceae</taxon>
        <taxon>Paracoccus</taxon>
    </lineage>
</organism>
<feature type="transmembrane region" description="Helical" evidence="8">
    <location>
        <begin position="204"/>
        <end position="226"/>
    </location>
</feature>
<keyword evidence="7 8" id="KW-0472">Membrane</keyword>
<dbReference type="Proteomes" id="UP000029917">
    <property type="component" value="Unassembled WGS sequence"/>
</dbReference>
<dbReference type="EMBL" id="JRKS01000030">
    <property type="protein sequence ID" value="KGJ06865.1"/>
    <property type="molecule type" value="Genomic_DNA"/>
</dbReference>
<sequence>MRPGYDENPVNPVPAIIWVLALPIVAAEAYFGLGRLGFLSGGPGAGQAARQIMVERTAFAPEFLIRAWDRHSAAGGELWRLLTYPFVHYSFTHALFVVVFLLALGNMVARVFRPWAVAALFMASAIGGGIVYALIAGLAPQFRFEPLVGGYPAVYGLLGAFTFLLWTRLGQEHANQLRAFSLIGILLAFQLVFGVLFGGAGKSWIAEIAGFVIGFLLSFVLVPGGLGRVRRGIRHR</sequence>
<dbReference type="STRING" id="690417.IC63_10215"/>
<protein>
    <submittedName>
        <fullName evidence="10">Protease</fullName>
    </submittedName>
</protein>
<evidence type="ECO:0000256" key="3">
    <source>
        <dbReference type="ARBA" id="ARBA00022692"/>
    </source>
</evidence>
<feature type="transmembrane region" description="Helical" evidence="8">
    <location>
        <begin position="147"/>
        <end position="167"/>
    </location>
</feature>
<dbReference type="GO" id="GO:0004252">
    <property type="term" value="F:serine-type endopeptidase activity"/>
    <property type="evidence" value="ECO:0007669"/>
    <property type="project" value="InterPro"/>
</dbReference>
<evidence type="ECO:0000313" key="10">
    <source>
        <dbReference type="EMBL" id="KGJ06865.1"/>
    </source>
</evidence>
<dbReference type="Gene3D" id="1.20.1540.10">
    <property type="entry name" value="Rhomboid-like"/>
    <property type="match status" value="1"/>
</dbReference>
<dbReference type="InterPro" id="IPR035952">
    <property type="entry name" value="Rhomboid-like_sf"/>
</dbReference>
<evidence type="ECO:0000256" key="8">
    <source>
        <dbReference type="SAM" id="Phobius"/>
    </source>
</evidence>
<gene>
    <name evidence="10" type="ORF">IC63_10215</name>
</gene>
<keyword evidence="6 8" id="KW-1133">Transmembrane helix</keyword>
<evidence type="ECO:0000256" key="1">
    <source>
        <dbReference type="ARBA" id="ARBA00004141"/>
    </source>
</evidence>
<dbReference type="AlphaFoldDB" id="A0A099F833"/>